<protein>
    <recommendedName>
        <fullName evidence="4">DUF1192 domain-containing protein</fullName>
    </recommendedName>
</protein>
<keyword evidence="1" id="KW-0175">Coiled coil</keyword>
<dbReference type="AlphaFoldDB" id="A0A1Y5RMP6"/>
<evidence type="ECO:0000256" key="1">
    <source>
        <dbReference type="SAM" id="Coils"/>
    </source>
</evidence>
<proteinExistence type="predicted"/>
<organism evidence="2 3">
    <name type="scientific">Falsiruegeria litorea R37</name>
    <dbReference type="NCBI Taxonomy" id="1200284"/>
    <lineage>
        <taxon>Bacteria</taxon>
        <taxon>Pseudomonadati</taxon>
        <taxon>Pseudomonadota</taxon>
        <taxon>Alphaproteobacteria</taxon>
        <taxon>Rhodobacterales</taxon>
        <taxon>Roseobacteraceae</taxon>
        <taxon>Falsiruegeria</taxon>
    </lineage>
</organism>
<keyword evidence="3" id="KW-1185">Reference proteome</keyword>
<reference evidence="2 3" key="1">
    <citation type="submission" date="2017-03" db="EMBL/GenBank/DDBJ databases">
        <authorList>
            <person name="Afonso C.L."/>
            <person name="Miller P.J."/>
            <person name="Scott M.A."/>
            <person name="Spackman E."/>
            <person name="Goraichik I."/>
            <person name="Dimitrov K.M."/>
            <person name="Suarez D.L."/>
            <person name="Swayne D.E."/>
        </authorList>
    </citation>
    <scope>NUCLEOTIDE SEQUENCE [LARGE SCALE GENOMIC DNA]</scope>
    <source>
        <strain evidence="2 3">CECT 7639</strain>
    </source>
</reference>
<feature type="coiled-coil region" evidence="1">
    <location>
        <begin position="30"/>
        <end position="57"/>
    </location>
</feature>
<evidence type="ECO:0000313" key="2">
    <source>
        <dbReference type="EMBL" id="SLN20064.1"/>
    </source>
</evidence>
<gene>
    <name evidence="2" type="ORF">TRL7639_00480</name>
</gene>
<accession>A0A1Y5RMP6</accession>
<name>A0A1Y5RMP6_9RHOB</name>
<dbReference type="Proteomes" id="UP000193077">
    <property type="component" value="Unassembled WGS sequence"/>
</dbReference>
<dbReference type="RefSeq" id="WP_085794199.1">
    <property type="nucleotide sequence ID" value="NZ_FWFO01000001.1"/>
</dbReference>
<dbReference type="EMBL" id="FWFO01000001">
    <property type="protein sequence ID" value="SLN20064.1"/>
    <property type="molecule type" value="Genomic_DNA"/>
</dbReference>
<sequence length="60" mass="6734">MDMPSTHDADINLKTADQCQLSPDQLRGLIQSCDDELADIRKDVARVQAERQRYADMLAG</sequence>
<evidence type="ECO:0000313" key="3">
    <source>
        <dbReference type="Proteomes" id="UP000193077"/>
    </source>
</evidence>
<evidence type="ECO:0008006" key="4">
    <source>
        <dbReference type="Google" id="ProtNLM"/>
    </source>
</evidence>